<dbReference type="Gene3D" id="3.30.200.20">
    <property type="entry name" value="Phosphorylase Kinase, domain 1"/>
    <property type="match status" value="1"/>
</dbReference>
<evidence type="ECO:0000256" key="13">
    <source>
        <dbReference type="ARBA" id="ARBA00022777"/>
    </source>
</evidence>
<evidence type="ECO:0000256" key="10">
    <source>
        <dbReference type="ARBA" id="ARBA00022729"/>
    </source>
</evidence>
<gene>
    <name evidence="24" type="ORF">TIFTF001_028329</name>
</gene>
<dbReference type="CDD" id="cd06899">
    <property type="entry name" value="lectin_legume_LecRK_Arcelin_ConA"/>
    <property type="match status" value="1"/>
</dbReference>
<dbReference type="FunFam" id="3.30.200.20:FF:000039">
    <property type="entry name" value="receptor-like protein kinase FERONIA"/>
    <property type="match status" value="1"/>
</dbReference>
<comment type="similarity">
    <text evidence="4">In the C-terminal section; belongs to the protein kinase superfamily. Ser/Thr protein kinase family.</text>
</comment>
<proteinExistence type="inferred from homology"/>
<keyword evidence="10 22" id="KW-0732">Signal</keyword>
<keyword evidence="13" id="KW-0418">Kinase</keyword>
<comment type="catalytic activity">
    <reaction evidence="19">
        <text>L-threonyl-[protein] + ATP = O-phospho-L-threonyl-[protein] + ADP + H(+)</text>
        <dbReference type="Rhea" id="RHEA:46608"/>
        <dbReference type="Rhea" id="RHEA-COMP:11060"/>
        <dbReference type="Rhea" id="RHEA-COMP:11605"/>
        <dbReference type="ChEBI" id="CHEBI:15378"/>
        <dbReference type="ChEBI" id="CHEBI:30013"/>
        <dbReference type="ChEBI" id="CHEBI:30616"/>
        <dbReference type="ChEBI" id="CHEBI:61977"/>
        <dbReference type="ChEBI" id="CHEBI:456216"/>
        <dbReference type="EC" id="2.7.11.1"/>
    </reaction>
</comment>
<keyword evidence="15 21" id="KW-1133">Transmembrane helix</keyword>
<dbReference type="PANTHER" id="PTHR27007">
    <property type="match status" value="1"/>
</dbReference>
<evidence type="ECO:0000256" key="4">
    <source>
        <dbReference type="ARBA" id="ARBA00010217"/>
    </source>
</evidence>
<evidence type="ECO:0000256" key="15">
    <source>
        <dbReference type="ARBA" id="ARBA00022989"/>
    </source>
</evidence>
<comment type="caution">
    <text evidence="24">The sequence shown here is derived from an EMBL/GenBank/DDBJ whole genome shotgun (WGS) entry which is preliminary data.</text>
</comment>
<evidence type="ECO:0000256" key="19">
    <source>
        <dbReference type="ARBA" id="ARBA00047899"/>
    </source>
</evidence>
<dbReference type="PROSITE" id="PS00307">
    <property type="entry name" value="LECTIN_LEGUME_BETA"/>
    <property type="match status" value="1"/>
</dbReference>
<dbReference type="EC" id="2.7.11.1" evidence="5"/>
<dbReference type="CDD" id="cd14066">
    <property type="entry name" value="STKc_IRAK"/>
    <property type="match status" value="1"/>
</dbReference>
<comment type="subcellular location">
    <subcellularLocation>
        <location evidence="1">Cell membrane</location>
        <topology evidence="1">Single-pass type I membrane protein</topology>
    </subcellularLocation>
</comment>
<comment type="catalytic activity">
    <reaction evidence="20">
        <text>L-seryl-[protein] + ATP = O-phospho-L-seryl-[protein] + ADP + H(+)</text>
        <dbReference type="Rhea" id="RHEA:17989"/>
        <dbReference type="Rhea" id="RHEA-COMP:9863"/>
        <dbReference type="Rhea" id="RHEA-COMP:11604"/>
        <dbReference type="ChEBI" id="CHEBI:15378"/>
        <dbReference type="ChEBI" id="CHEBI:29999"/>
        <dbReference type="ChEBI" id="CHEBI:30616"/>
        <dbReference type="ChEBI" id="CHEBI:83421"/>
        <dbReference type="ChEBI" id="CHEBI:456216"/>
        <dbReference type="EC" id="2.7.11.1"/>
    </reaction>
</comment>
<dbReference type="GO" id="GO:0030246">
    <property type="term" value="F:carbohydrate binding"/>
    <property type="evidence" value="ECO:0007669"/>
    <property type="project" value="UniProtKB-KW"/>
</dbReference>
<evidence type="ECO:0000256" key="12">
    <source>
        <dbReference type="ARBA" id="ARBA00022741"/>
    </source>
</evidence>
<dbReference type="InterPro" id="IPR000719">
    <property type="entry name" value="Prot_kinase_dom"/>
</dbReference>
<evidence type="ECO:0000313" key="24">
    <source>
        <dbReference type="EMBL" id="GMN59227.1"/>
    </source>
</evidence>
<dbReference type="SMART" id="SM00220">
    <property type="entry name" value="S_TKc"/>
    <property type="match status" value="1"/>
</dbReference>
<evidence type="ECO:0000256" key="2">
    <source>
        <dbReference type="ARBA" id="ARBA00007606"/>
    </source>
</evidence>
<sequence length="632" mass="71373">MASFTNCTTKIFSFLSYLLLVESVQSTTDFVYNGFFRANLSFYGASFMRSNGILAITNDSSKLFGHVFFPTPFRFKNLAARNNISDVVTFSTNFVFSIHPKYPGLGGHGLTFLLTSALNLKDCLPNQYLGLPNITSKSQSATRILAVEFDTPTAFYNANDGNDETNTTLILKSGDPFQAWIEYDNLQEMLRVLISPLGMGRPAWSLLTFPVDLAQVLDEYMYIGFSASTDLLSAAHNVHGWSFKIGERAAELDPKKLPMFPTDSKKVVQREGFIVGIVLVSITLFILVVFAAVHVLRRIRVDEILKDWEGEYGARRFRYSELYSATRGFREKNLVGSRGFGRVYKGVIRSTGLEVAVKRISNNSRQGMKEFAAEITSMGRPRHRNLVQLHGWCRRQDDLLLVYDYIPNGSLDKLLFDNDAQKKRLRWEHRYKILTDVAQALLYLHEECEQMVVHRDVKPSNILIDVDLSAKLGDFGLARAYDHGNNPATTNIVGTLGYMAPELTRTGKATTSTDVFSYGILLLEVVCGRRPIEPRRPAVELVLVDWVKEQHCRGDITRAVDPTLDDYDADEVALVLSLGLLCSHPHPGRRPSMRRVVQYLMRDANLPTLPTDIHTERPEEILEYSDSYPDVF</sequence>
<dbReference type="GO" id="GO:0005886">
    <property type="term" value="C:plasma membrane"/>
    <property type="evidence" value="ECO:0007669"/>
    <property type="project" value="UniProtKB-SubCell"/>
</dbReference>
<feature type="signal peptide" evidence="22">
    <location>
        <begin position="1"/>
        <end position="26"/>
    </location>
</feature>
<keyword evidence="14" id="KW-0067">ATP-binding</keyword>
<evidence type="ECO:0000256" key="6">
    <source>
        <dbReference type="ARBA" id="ARBA00022475"/>
    </source>
</evidence>
<dbReference type="InterPro" id="IPR013320">
    <property type="entry name" value="ConA-like_dom_sf"/>
</dbReference>
<evidence type="ECO:0000256" key="11">
    <source>
        <dbReference type="ARBA" id="ARBA00022734"/>
    </source>
</evidence>
<keyword evidence="12" id="KW-0547">Nucleotide-binding</keyword>
<keyword evidence="17" id="KW-0675">Receptor</keyword>
<feature type="transmembrane region" description="Helical" evidence="21">
    <location>
        <begin position="273"/>
        <end position="296"/>
    </location>
</feature>
<comment type="similarity">
    <text evidence="3">In the N-terminal section; belongs to the leguminous lectin family.</text>
</comment>
<dbReference type="Pfam" id="PF00139">
    <property type="entry name" value="Lectin_legB"/>
    <property type="match status" value="1"/>
</dbReference>
<dbReference type="SUPFAM" id="SSF49899">
    <property type="entry name" value="Concanavalin A-like lectins/glucanases"/>
    <property type="match status" value="1"/>
</dbReference>
<dbReference type="AlphaFoldDB" id="A0AA88J1B3"/>
<dbReference type="PROSITE" id="PS50011">
    <property type="entry name" value="PROTEIN_KINASE_DOM"/>
    <property type="match status" value="1"/>
</dbReference>
<keyword evidence="16 21" id="KW-0472">Membrane</keyword>
<evidence type="ECO:0000256" key="7">
    <source>
        <dbReference type="ARBA" id="ARBA00022527"/>
    </source>
</evidence>
<dbReference type="InterPro" id="IPR001220">
    <property type="entry name" value="Legume_lectin_dom"/>
</dbReference>
<comment type="similarity">
    <text evidence="2">Belongs to the leguminous lectin family.</text>
</comment>
<keyword evidence="11" id="KW-0430">Lectin</keyword>
<evidence type="ECO:0000256" key="18">
    <source>
        <dbReference type="ARBA" id="ARBA00023180"/>
    </source>
</evidence>
<evidence type="ECO:0000256" key="21">
    <source>
        <dbReference type="SAM" id="Phobius"/>
    </source>
</evidence>
<dbReference type="GO" id="GO:0004674">
    <property type="term" value="F:protein serine/threonine kinase activity"/>
    <property type="evidence" value="ECO:0007669"/>
    <property type="project" value="UniProtKB-KW"/>
</dbReference>
<evidence type="ECO:0000256" key="20">
    <source>
        <dbReference type="ARBA" id="ARBA00048679"/>
    </source>
</evidence>
<keyword evidence="18" id="KW-0325">Glycoprotein</keyword>
<dbReference type="InterPro" id="IPR019825">
    <property type="entry name" value="Lectin_legB_Mn/Ca_BS"/>
</dbReference>
<dbReference type="Gene3D" id="2.60.120.200">
    <property type="match status" value="1"/>
</dbReference>
<keyword evidence="25" id="KW-1185">Reference proteome</keyword>
<evidence type="ECO:0000256" key="14">
    <source>
        <dbReference type="ARBA" id="ARBA00022840"/>
    </source>
</evidence>
<evidence type="ECO:0000256" key="17">
    <source>
        <dbReference type="ARBA" id="ARBA00023170"/>
    </source>
</evidence>
<feature type="chain" id="PRO_5041701747" description="non-specific serine/threonine protein kinase" evidence="22">
    <location>
        <begin position="27"/>
        <end position="632"/>
    </location>
</feature>
<evidence type="ECO:0000313" key="25">
    <source>
        <dbReference type="Proteomes" id="UP001187192"/>
    </source>
</evidence>
<dbReference type="Gramene" id="FCD_00028666-RA">
    <property type="protein sequence ID" value="FCD_00028666-RA:cds"/>
    <property type="gene ID" value="FCD_00028666"/>
</dbReference>
<keyword evidence="8" id="KW-0808">Transferase</keyword>
<dbReference type="Gene3D" id="1.10.510.10">
    <property type="entry name" value="Transferase(Phosphotransferase) domain 1"/>
    <property type="match status" value="1"/>
</dbReference>
<feature type="domain" description="Protein kinase" evidence="23">
    <location>
        <begin position="329"/>
        <end position="609"/>
    </location>
</feature>
<evidence type="ECO:0000256" key="9">
    <source>
        <dbReference type="ARBA" id="ARBA00022692"/>
    </source>
</evidence>
<dbReference type="EMBL" id="BTGU01000085">
    <property type="protein sequence ID" value="GMN59227.1"/>
    <property type="molecule type" value="Genomic_DNA"/>
</dbReference>
<keyword evidence="9 21" id="KW-0812">Transmembrane</keyword>
<name>A0AA88J1B3_FICCA</name>
<dbReference type="SUPFAM" id="SSF56112">
    <property type="entry name" value="Protein kinase-like (PK-like)"/>
    <property type="match status" value="1"/>
</dbReference>
<dbReference type="InterPro" id="IPR011009">
    <property type="entry name" value="Kinase-like_dom_sf"/>
</dbReference>
<dbReference type="Proteomes" id="UP001187192">
    <property type="component" value="Unassembled WGS sequence"/>
</dbReference>
<evidence type="ECO:0000256" key="5">
    <source>
        <dbReference type="ARBA" id="ARBA00012513"/>
    </source>
</evidence>
<dbReference type="FunFam" id="1.10.510.10:FF:000108">
    <property type="entry name" value="L-type lectin-domain containing receptor kinase S.4"/>
    <property type="match status" value="1"/>
</dbReference>
<dbReference type="Pfam" id="PF00069">
    <property type="entry name" value="Pkinase"/>
    <property type="match status" value="1"/>
</dbReference>
<dbReference type="PROSITE" id="PS00108">
    <property type="entry name" value="PROTEIN_KINASE_ST"/>
    <property type="match status" value="1"/>
</dbReference>
<evidence type="ECO:0000256" key="16">
    <source>
        <dbReference type="ARBA" id="ARBA00023136"/>
    </source>
</evidence>
<evidence type="ECO:0000256" key="22">
    <source>
        <dbReference type="SAM" id="SignalP"/>
    </source>
</evidence>
<evidence type="ECO:0000256" key="3">
    <source>
        <dbReference type="ARBA" id="ARBA00008536"/>
    </source>
</evidence>
<evidence type="ECO:0000256" key="1">
    <source>
        <dbReference type="ARBA" id="ARBA00004251"/>
    </source>
</evidence>
<protein>
    <recommendedName>
        <fullName evidence="5">non-specific serine/threonine protein kinase</fullName>
        <ecNumber evidence="5">2.7.11.1</ecNumber>
    </recommendedName>
</protein>
<dbReference type="InterPro" id="IPR050528">
    <property type="entry name" value="L-type_Lectin-RKs"/>
</dbReference>
<keyword evidence="6" id="KW-1003">Cell membrane</keyword>
<reference evidence="24" key="1">
    <citation type="submission" date="2023-07" db="EMBL/GenBank/DDBJ databases">
        <title>draft genome sequence of fig (Ficus carica).</title>
        <authorList>
            <person name="Takahashi T."/>
            <person name="Nishimura K."/>
        </authorList>
    </citation>
    <scope>NUCLEOTIDE SEQUENCE</scope>
</reference>
<dbReference type="InterPro" id="IPR008271">
    <property type="entry name" value="Ser/Thr_kinase_AS"/>
</dbReference>
<evidence type="ECO:0000259" key="23">
    <source>
        <dbReference type="PROSITE" id="PS50011"/>
    </source>
</evidence>
<keyword evidence="7" id="KW-0723">Serine/threonine-protein kinase</keyword>
<organism evidence="24 25">
    <name type="scientific">Ficus carica</name>
    <name type="common">Common fig</name>
    <dbReference type="NCBI Taxonomy" id="3494"/>
    <lineage>
        <taxon>Eukaryota</taxon>
        <taxon>Viridiplantae</taxon>
        <taxon>Streptophyta</taxon>
        <taxon>Embryophyta</taxon>
        <taxon>Tracheophyta</taxon>
        <taxon>Spermatophyta</taxon>
        <taxon>Magnoliopsida</taxon>
        <taxon>eudicotyledons</taxon>
        <taxon>Gunneridae</taxon>
        <taxon>Pentapetalae</taxon>
        <taxon>rosids</taxon>
        <taxon>fabids</taxon>
        <taxon>Rosales</taxon>
        <taxon>Moraceae</taxon>
        <taxon>Ficeae</taxon>
        <taxon>Ficus</taxon>
    </lineage>
</organism>
<accession>A0AA88J1B3</accession>
<dbReference type="GO" id="GO:0005524">
    <property type="term" value="F:ATP binding"/>
    <property type="evidence" value="ECO:0007669"/>
    <property type="project" value="UniProtKB-KW"/>
</dbReference>
<evidence type="ECO:0000256" key="8">
    <source>
        <dbReference type="ARBA" id="ARBA00022679"/>
    </source>
</evidence>